<dbReference type="InterPro" id="IPR000845">
    <property type="entry name" value="Nucleoside_phosphorylase_d"/>
</dbReference>
<dbReference type="PANTHER" id="PTHR43691">
    <property type="entry name" value="URIDINE PHOSPHORYLASE"/>
    <property type="match status" value="1"/>
</dbReference>
<evidence type="ECO:0000256" key="1">
    <source>
        <dbReference type="ARBA" id="ARBA00011888"/>
    </source>
</evidence>
<dbReference type="CDD" id="cd09006">
    <property type="entry name" value="PNP_EcPNPI-like"/>
    <property type="match status" value="1"/>
</dbReference>
<sequence>MKTPTPHIGAKEGDFAKVVLMPGDPLRAKWIAETFLVDAKLVTSTRNVLGYTGLTKNGKRVSVMASGMGMPSIGIYSYELYAFYGVETIIRIGTAGAYLPSLGLGDVLLAQGSCTDSNWMGRYDLKGGTYSAIASFDVLLSAYNAAKRLGKKVHVGNVLSGDGFYDADPEYWKKWAGLHVLGVEMESYALYANAATLGKKALCVLTVSNSFLGGAEMSAEQRQTGLVDMVEVALGAAEDFA</sequence>
<dbReference type="Gene3D" id="3.40.50.1580">
    <property type="entry name" value="Nucleoside phosphorylase domain"/>
    <property type="match status" value="1"/>
</dbReference>
<dbReference type="Proteomes" id="UP000823634">
    <property type="component" value="Unassembled WGS sequence"/>
</dbReference>
<dbReference type="InterPro" id="IPR035994">
    <property type="entry name" value="Nucleoside_phosphorylase_sf"/>
</dbReference>
<evidence type="ECO:0000256" key="3">
    <source>
        <dbReference type="ARBA" id="ARBA00022676"/>
    </source>
</evidence>
<dbReference type="GO" id="GO:0004850">
    <property type="term" value="F:uridine phosphorylase activity"/>
    <property type="evidence" value="ECO:0007669"/>
    <property type="project" value="UniProtKB-EC"/>
</dbReference>
<evidence type="ECO:0000256" key="4">
    <source>
        <dbReference type="ARBA" id="ARBA00022679"/>
    </source>
</evidence>
<dbReference type="NCBIfam" id="NF004489">
    <property type="entry name" value="PRK05819.1"/>
    <property type="match status" value="1"/>
</dbReference>
<dbReference type="GO" id="GO:0005829">
    <property type="term" value="C:cytosol"/>
    <property type="evidence" value="ECO:0007669"/>
    <property type="project" value="TreeGrafter"/>
</dbReference>
<protein>
    <recommendedName>
        <fullName evidence="2">Uridine phosphorylase</fullName>
        <ecNumber evidence="1">2.4.2.3</ecNumber>
    </recommendedName>
</protein>
<comment type="catalytic activity">
    <reaction evidence="5">
        <text>uridine + phosphate = alpha-D-ribose 1-phosphate + uracil</text>
        <dbReference type="Rhea" id="RHEA:24388"/>
        <dbReference type="ChEBI" id="CHEBI:16704"/>
        <dbReference type="ChEBI" id="CHEBI:17568"/>
        <dbReference type="ChEBI" id="CHEBI:43474"/>
        <dbReference type="ChEBI" id="CHEBI:57720"/>
        <dbReference type="EC" id="2.4.2.3"/>
    </reaction>
</comment>
<evidence type="ECO:0000313" key="8">
    <source>
        <dbReference type="Proteomes" id="UP000823634"/>
    </source>
</evidence>
<comment type="caution">
    <text evidence="7">The sequence shown here is derived from an EMBL/GenBank/DDBJ whole genome shotgun (WGS) entry which is preliminary data.</text>
</comment>
<dbReference type="PANTHER" id="PTHR43691:SF11">
    <property type="entry name" value="FI09636P-RELATED"/>
    <property type="match status" value="1"/>
</dbReference>
<dbReference type="GO" id="GO:0006218">
    <property type="term" value="P:uridine catabolic process"/>
    <property type="evidence" value="ECO:0007669"/>
    <property type="project" value="TreeGrafter"/>
</dbReference>
<keyword evidence="3 7" id="KW-0328">Glycosyltransferase</keyword>
<feature type="domain" description="Nucleoside phosphorylase" evidence="6">
    <location>
        <begin position="17"/>
        <end position="221"/>
    </location>
</feature>
<proteinExistence type="predicted"/>
<dbReference type="GO" id="GO:0004731">
    <property type="term" value="F:purine-nucleoside phosphorylase activity"/>
    <property type="evidence" value="ECO:0007669"/>
    <property type="project" value="InterPro"/>
</dbReference>
<accession>A0A9D9GW41</accession>
<dbReference type="EC" id="2.4.2.3" evidence="1"/>
<reference evidence="7" key="1">
    <citation type="submission" date="2020-10" db="EMBL/GenBank/DDBJ databases">
        <authorList>
            <person name="Gilroy R."/>
        </authorList>
    </citation>
    <scope>NUCLEOTIDE SEQUENCE</scope>
    <source>
        <strain evidence="7">17113</strain>
    </source>
</reference>
<name>A0A9D9GW41_9FIRM</name>
<evidence type="ECO:0000259" key="6">
    <source>
        <dbReference type="Pfam" id="PF01048"/>
    </source>
</evidence>
<dbReference type="SUPFAM" id="SSF53167">
    <property type="entry name" value="Purine and uridine phosphorylases"/>
    <property type="match status" value="1"/>
</dbReference>
<dbReference type="AlphaFoldDB" id="A0A9D9GW41"/>
<evidence type="ECO:0000256" key="5">
    <source>
        <dbReference type="ARBA" id="ARBA00048447"/>
    </source>
</evidence>
<gene>
    <name evidence="7" type="primary">deoD</name>
    <name evidence="7" type="ORF">IAC61_01565</name>
</gene>
<organism evidence="7 8">
    <name type="scientific">Candidatus Alloenteromonas pullistercoris</name>
    <dbReference type="NCBI Taxonomy" id="2840785"/>
    <lineage>
        <taxon>Bacteria</taxon>
        <taxon>Bacillati</taxon>
        <taxon>Bacillota</taxon>
        <taxon>Bacillota incertae sedis</taxon>
        <taxon>Candidatus Alloenteromonas</taxon>
    </lineage>
</organism>
<reference evidence="7" key="2">
    <citation type="journal article" date="2021" name="PeerJ">
        <title>Extensive microbial diversity within the chicken gut microbiome revealed by metagenomics and culture.</title>
        <authorList>
            <person name="Gilroy R."/>
            <person name="Ravi A."/>
            <person name="Getino M."/>
            <person name="Pursley I."/>
            <person name="Horton D.L."/>
            <person name="Alikhan N.F."/>
            <person name="Baker D."/>
            <person name="Gharbi K."/>
            <person name="Hall N."/>
            <person name="Watson M."/>
            <person name="Adriaenssens E.M."/>
            <person name="Foster-Nyarko E."/>
            <person name="Jarju S."/>
            <person name="Secka A."/>
            <person name="Antonio M."/>
            <person name="Oren A."/>
            <person name="Chaudhuri R.R."/>
            <person name="La Ragione R."/>
            <person name="Hildebrand F."/>
            <person name="Pallen M.J."/>
        </authorList>
    </citation>
    <scope>NUCLEOTIDE SEQUENCE</scope>
    <source>
        <strain evidence="7">17113</strain>
    </source>
</reference>
<keyword evidence="4 7" id="KW-0808">Transferase</keyword>
<dbReference type="EMBL" id="JADINA010000012">
    <property type="protein sequence ID" value="MBO8425993.1"/>
    <property type="molecule type" value="Genomic_DNA"/>
</dbReference>
<dbReference type="NCBIfam" id="TIGR00107">
    <property type="entry name" value="deoD"/>
    <property type="match status" value="1"/>
</dbReference>
<evidence type="ECO:0000313" key="7">
    <source>
        <dbReference type="EMBL" id="MBO8425993.1"/>
    </source>
</evidence>
<dbReference type="InterPro" id="IPR004402">
    <property type="entry name" value="DeoD-type"/>
</dbReference>
<dbReference type="Pfam" id="PF01048">
    <property type="entry name" value="PNP_UDP_1"/>
    <property type="match status" value="1"/>
</dbReference>
<evidence type="ECO:0000256" key="2">
    <source>
        <dbReference type="ARBA" id="ARBA00021980"/>
    </source>
</evidence>